<proteinExistence type="predicted"/>
<comment type="caution">
    <text evidence="2">The sequence shown here is derived from an EMBL/GenBank/DDBJ whole genome shotgun (WGS) entry which is preliminary data.</text>
</comment>
<evidence type="ECO:0000256" key="1">
    <source>
        <dbReference type="SAM" id="SignalP"/>
    </source>
</evidence>
<sequence>MKVTRHLVCFGCALLLLGVSQGVMVLDAMAAPSLNTAPLFAKVTSPSEGLDAIAGNGTSDKLEGMTDQATGSVQRAVGKFTGQAEGAVKQAQGKAKEDIGTTKSALEKAGNEAQSTSDSVIDNVKEFFGQ</sequence>
<protein>
    <submittedName>
        <fullName evidence="2">CsbD family protein</fullName>
    </submittedName>
</protein>
<evidence type="ECO:0000313" key="2">
    <source>
        <dbReference type="EMBL" id="NCJ06273.1"/>
    </source>
</evidence>
<accession>A0A8K1ZWP4</accession>
<dbReference type="SUPFAM" id="SSF69047">
    <property type="entry name" value="Hypothetical protein YjbJ"/>
    <property type="match status" value="1"/>
</dbReference>
<feature type="signal peptide" evidence="1">
    <location>
        <begin position="1"/>
        <end position="30"/>
    </location>
</feature>
<organism evidence="2 3">
    <name type="scientific">Petrachloros mirabilis ULC683</name>
    <dbReference type="NCBI Taxonomy" id="2781853"/>
    <lineage>
        <taxon>Bacteria</taxon>
        <taxon>Bacillati</taxon>
        <taxon>Cyanobacteriota</taxon>
        <taxon>Cyanophyceae</taxon>
        <taxon>Synechococcales</taxon>
        <taxon>Petrachlorosaceae</taxon>
        <taxon>Petrachloros</taxon>
        <taxon>Petrachloros mirabilis</taxon>
    </lineage>
</organism>
<dbReference type="InterPro" id="IPR036629">
    <property type="entry name" value="YjbJ_sf"/>
</dbReference>
<gene>
    <name evidence="2" type="ORF">GS597_07045</name>
</gene>
<feature type="chain" id="PRO_5035423067" evidence="1">
    <location>
        <begin position="31"/>
        <end position="130"/>
    </location>
</feature>
<dbReference type="RefSeq" id="WP_238718067.1">
    <property type="nucleotide sequence ID" value="NZ_WVIC01000011.1"/>
</dbReference>
<dbReference type="Proteomes" id="UP000607397">
    <property type="component" value="Unassembled WGS sequence"/>
</dbReference>
<reference evidence="2" key="1">
    <citation type="submission" date="2019-12" db="EMBL/GenBank/DDBJ databases">
        <title>High-Quality draft genome sequences of three cyanobacteria isolated from the limestone walls of the Old Cathedral of Coimbra.</title>
        <authorList>
            <person name="Tiago I."/>
            <person name="Soares F."/>
            <person name="Portugal A."/>
        </authorList>
    </citation>
    <scope>NUCLEOTIDE SEQUENCE [LARGE SCALE GENOMIC DNA]</scope>
    <source>
        <strain evidence="2">C</strain>
    </source>
</reference>
<dbReference type="AlphaFoldDB" id="A0A8K1ZWP4"/>
<evidence type="ECO:0000313" key="3">
    <source>
        <dbReference type="Proteomes" id="UP000607397"/>
    </source>
</evidence>
<keyword evidence="1" id="KW-0732">Signal</keyword>
<dbReference type="EMBL" id="WVIC01000011">
    <property type="protein sequence ID" value="NCJ06273.1"/>
    <property type="molecule type" value="Genomic_DNA"/>
</dbReference>
<keyword evidence="3" id="KW-1185">Reference proteome</keyword>
<name>A0A8K1ZWP4_9CYAN</name>